<keyword evidence="3" id="KW-1185">Reference proteome</keyword>
<evidence type="ECO:0000256" key="1">
    <source>
        <dbReference type="SAM" id="MobiDB-lite"/>
    </source>
</evidence>
<protein>
    <submittedName>
        <fullName evidence="2">Uncharacterized protein</fullName>
    </submittedName>
</protein>
<dbReference type="Proteomes" id="UP000479710">
    <property type="component" value="Unassembled WGS sequence"/>
</dbReference>
<comment type="caution">
    <text evidence="2">The sequence shown here is derived from an EMBL/GenBank/DDBJ whole genome shotgun (WGS) entry which is preliminary data.</text>
</comment>
<reference evidence="2 3" key="1">
    <citation type="submission" date="2019-11" db="EMBL/GenBank/DDBJ databases">
        <title>Whole genome sequence of Oryza granulata.</title>
        <authorList>
            <person name="Li W."/>
        </authorList>
    </citation>
    <scope>NUCLEOTIDE SEQUENCE [LARGE SCALE GENOMIC DNA]</scope>
    <source>
        <strain evidence="3">cv. Menghai</strain>
        <tissue evidence="2">Leaf</tissue>
    </source>
</reference>
<dbReference type="EMBL" id="SPHZ02000003">
    <property type="protein sequence ID" value="KAF0926573.1"/>
    <property type="molecule type" value="Genomic_DNA"/>
</dbReference>
<sequence>MYPAATAPIAGAATRVVTGGAHRIGHPSPVVCGCFSERAGDDVTLAGCNVGPLDGGHVAPAASVDVAVPGRSGEVGEGRGRPSRHTSRPRLGNRRPGYAATVAPGGGGDLVWLTDRSYAGVPQAVARVGESTVTVMAPTYWGVAQLAWH</sequence>
<dbReference type="AlphaFoldDB" id="A0A6G1EPJ8"/>
<organism evidence="2 3">
    <name type="scientific">Oryza meyeriana var. granulata</name>
    <dbReference type="NCBI Taxonomy" id="110450"/>
    <lineage>
        <taxon>Eukaryota</taxon>
        <taxon>Viridiplantae</taxon>
        <taxon>Streptophyta</taxon>
        <taxon>Embryophyta</taxon>
        <taxon>Tracheophyta</taxon>
        <taxon>Spermatophyta</taxon>
        <taxon>Magnoliopsida</taxon>
        <taxon>Liliopsida</taxon>
        <taxon>Poales</taxon>
        <taxon>Poaceae</taxon>
        <taxon>BOP clade</taxon>
        <taxon>Oryzoideae</taxon>
        <taxon>Oryzeae</taxon>
        <taxon>Oryzinae</taxon>
        <taxon>Oryza</taxon>
        <taxon>Oryza meyeriana</taxon>
    </lineage>
</organism>
<gene>
    <name evidence="2" type="ORF">E2562_026887</name>
</gene>
<feature type="compositionally biased region" description="Basic residues" evidence="1">
    <location>
        <begin position="81"/>
        <end position="93"/>
    </location>
</feature>
<accession>A0A6G1EPJ8</accession>
<proteinExistence type="predicted"/>
<feature type="region of interest" description="Disordered" evidence="1">
    <location>
        <begin position="69"/>
        <end position="100"/>
    </location>
</feature>
<name>A0A6G1EPJ8_9ORYZ</name>
<evidence type="ECO:0000313" key="2">
    <source>
        <dbReference type="EMBL" id="KAF0926573.1"/>
    </source>
</evidence>
<evidence type="ECO:0000313" key="3">
    <source>
        <dbReference type="Proteomes" id="UP000479710"/>
    </source>
</evidence>